<dbReference type="RefSeq" id="WP_106536562.1">
    <property type="nucleotide sequence ID" value="NZ_ML142899.1"/>
</dbReference>
<name>A0A2P8E758_9ACTN</name>
<reference evidence="1 2" key="1">
    <citation type="submission" date="2018-03" db="EMBL/GenBank/DDBJ databases">
        <title>Genomic Encyclopedia of Archaeal and Bacterial Type Strains, Phase II (KMG-II): from individual species to whole genera.</title>
        <authorList>
            <person name="Goeker M."/>
        </authorList>
    </citation>
    <scope>NUCLEOTIDE SEQUENCE [LARGE SCALE GENOMIC DNA]</scope>
    <source>
        <strain evidence="1 2">DSM 45211</strain>
    </source>
</reference>
<sequence>MTDSPTGALHAAAVCEVAWLGAGGRPGAAAAVPLVLDGVPAVALPYAYASLARLMGTATRVAVVLSDRRQAGSAWLPVVVHGRPRLVEDTDGTVFTEHLIHQELRKYPPARALADSPILRREHWWYLPRLIVTVEPDAVAEVAARQGGAVDGLLAVADSRDGLRVGSVAVGERSAGGVRVAALSEPAPGIGPAVALCHDFSAPDLERWTSWTAYGQVTGADGTELRVDAQDGTASLPPVPGLLARIRRQRQLARACRRGLAD</sequence>
<dbReference type="Proteomes" id="UP000243528">
    <property type="component" value="Unassembled WGS sequence"/>
</dbReference>
<proteinExistence type="predicted"/>
<protein>
    <submittedName>
        <fullName evidence="1">Uncharacterized protein</fullName>
    </submittedName>
</protein>
<evidence type="ECO:0000313" key="2">
    <source>
        <dbReference type="Proteomes" id="UP000243528"/>
    </source>
</evidence>
<keyword evidence="2" id="KW-1185">Reference proteome</keyword>
<dbReference type="EMBL" id="PYGE01000004">
    <property type="protein sequence ID" value="PSL05312.1"/>
    <property type="molecule type" value="Genomic_DNA"/>
</dbReference>
<comment type="caution">
    <text evidence="1">The sequence shown here is derived from an EMBL/GenBank/DDBJ whole genome shotgun (WGS) entry which is preliminary data.</text>
</comment>
<dbReference type="OrthoDB" id="4933758at2"/>
<dbReference type="AlphaFoldDB" id="A0A2P8E758"/>
<gene>
    <name evidence="1" type="ORF">CLV30_104178</name>
</gene>
<evidence type="ECO:0000313" key="1">
    <source>
        <dbReference type="EMBL" id="PSL05312.1"/>
    </source>
</evidence>
<organism evidence="1 2">
    <name type="scientific">Haloactinopolyspora alba</name>
    <dbReference type="NCBI Taxonomy" id="648780"/>
    <lineage>
        <taxon>Bacteria</taxon>
        <taxon>Bacillati</taxon>
        <taxon>Actinomycetota</taxon>
        <taxon>Actinomycetes</taxon>
        <taxon>Jiangellales</taxon>
        <taxon>Jiangellaceae</taxon>
        <taxon>Haloactinopolyspora</taxon>
    </lineage>
</organism>
<accession>A0A2P8E758</accession>